<reference evidence="2 3" key="1">
    <citation type="submission" date="2015-05" db="EMBL/GenBank/DDBJ databases">
        <title>Evolution of Trichinella species and genotypes.</title>
        <authorList>
            <person name="Korhonen P.K."/>
            <person name="Edoardo P."/>
            <person name="Giuseppe L.R."/>
            <person name="Gasser R.B."/>
        </authorList>
    </citation>
    <scope>NUCLEOTIDE SEQUENCE [LARGE SCALE GENOMIC DNA]</scope>
    <source>
        <strain evidence="2">ISS10</strain>
    </source>
</reference>
<evidence type="ECO:0000256" key="1">
    <source>
        <dbReference type="SAM" id="MobiDB-lite"/>
    </source>
</evidence>
<gene>
    <name evidence="2" type="ORF">T02_3119</name>
</gene>
<accession>A0A0V1KHP6</accession>
<dbReference type="Proteomes" id="UP000054721">
    <property type="component" value="Unassembled WGS sequence"/>
</dbReference>
<protein>
    <submittedName>
        <fullName evidence="2">Uncharacterized protein</fullName>
    </submittedName>
</protein>
<comment type="caution">
    <text evidence="2">The sequence shown here is derived from an EMBL/GenBank/DDBJ whole genome shotgun (WGS) entry which is preliminary data.</text>
</comment>
<sequence>MARKLKIMENEKHPLDDLKNDEIPEKRDLEYGEKTENHGK</sequence>
<organism evidence="2 3">
    <name type="scientific">Trichinella nativa</name>
    <dbReference type="NCBI Taxonomy" id="6335"/>
    <lineage>
        <taxon>Eukaryota</taxon>
        <taxon>Metazoa</taxon>
        <taxon>Ecdysozoa</taxon>
        <taxon>Nematoda</taxon>
        <taxon>Enoplea</taxon>
        <taxon>Dorylaimia</taxon>
        <taxon>Trichinellida</taxon>
        <taxon>Trichinellidae</taxon>
        <taxon>Trichinella</taxon>
    </lineage>
</organism>
<feature type="region of interest" description="Disordered" evidence="1">
    <location>
        <begin position="1"/>
        <end position="40"/>
    </location>
</feature>
<dbReference type="AlphaFoldDB" id="A0A0V1KHP6"/>
<keyword evidence="3" id="KW-1185">Reference proteome</keyword>
<evidence type="ECO:0000313" key="2">
    <source>
        <dbReference type="EMBL" id="KRZ46724.1"/>
    </source>
</evidence>
<dbReference type="EMBL" id="JYDW01002402">
    <property type="protein sequence ID" value="KRZ46724.1"/>
    <property type="molecule type" value="Genomic_DNA"/>
</dbReference>
<name>A0A0V1KHP6_9BILA</name>
<evidence type="ECO:0000313" key="3">
    <source>
        <dbReference type="Proteomes" id="UP000054721"/>
    </source>
</evidence>
<proteinExistence type="predicted"/>